<dbReference type="EMBL" id="MCGT01000007">
    <property type="protein sequence ID" value="ORX58108.1"/>
    <property type="molecule type" value="Genomic_DNA"/>
</dbReference>
<dbReference type="InterPro" id="IPR004274">
    <property type="entry name" value="FCP1_dom"/>
</dbReference>
<evidence type="ECO:0000259" key="7">
    <source>
        <dbReference type="PROSITE" id="PS50969"/>
    </source>
</evidence>
<dbReference type="InterPro" id="IPR039189">
    <property type="entry name" value="Fcp1"/>
</dbReference>
<reference evidence="8 9" key="1">
    <citation type="submission" date="2016-07" db="EMBL/GenBank/DDBJ databases">
        <title>Pervasive Adenine N6-methylation of Active Genes in Fungi.</title>
        <authorList>
            <consortium name="DOE Joint Genome Institute"/>
            <person name="Mondo S.J."/>
            <person name="Dannebaum R.O."/>
            <person name="Kuo R.C."/>
            <person name="Labutti K."/>
            <person name="Haridas S."/>
            <person name="Kuo A."/>
            <person name="Salamov A."/>
            <person name="Ahrendt S.R."/>
            <person name="Lipzen A."/>
            <person name="Sullivan W."/>
            <person name="Andreopoulos W.B."/>
            <person name="Clum A."/>
            <person name="Lindquist E."/>
            <person name="Daum C."/>
            <person name="Ramamoorthy G.K."/>
            <person name="Gryganskyi A."/>
            <person name="Culley D."/>
            <person name="Magnuson J.K."/>
            <person name="James T.Y."/>
            <person name="O'Malley M.A."/>
            <person name="Stajich J.E."/>
            <person name="Spatafora J.W."/>
            <person name="Visel A."/>
            <person name="Grigoriev I.V."/>
        </authorList>
    </citation>
    <scope>NUCLEOTIDE SEQUENCE [LARGE SCALE GENOMIC DNA]</scope>
    <source>
        <strain evidence="8 9">NRRL 3301</strain>
    </source>
</reference>
<name>A0A1X2GNX1_9FUNG</name>
<evidence type="ECO:0000256" key="6">
    <source>
        <dbReference type="ARBA" id="ARBA00048336"/>
    </source>
</evidence>
<feature type="domain" description="FCP1 homology" evidence="7">
    <location>
        <begin position="254"/>
        <end position="439"/>
    </location>
</feature>
<accession>A0A1X2GNX1</accession>
<comment type="catalytic activity">
    <reaction evidence="6">
        <text>O-phospho-L-threonyl-[protein] + H2O = L-threonyl-[protein] + phosphate</text>
        <dbReference type="Rhea" id="RHEA:47004"/>
        <dbReference type="Rhea" id="RHEA-COMP:11060"/>
        <dbReference type="Rhea" id="RHEA-COMP:11605"/>
        <dbReference type="ChEBI" id="CHEBI:15377"/>
        <dbReference type="ChEBI" id="CHEBI:30013"/>
        <dbReference type="ChEBI" id="CHEBI:43474"/>
        <dbReference type="ChEBI" id="CHEBI:61977"/>
        <dbReference type="EC" id="3.1.3.16"/>
    </reaction>
</comment>
<dbReference type="EC" id="3.1.3.16" evidence="2"/>
<keyword evidence="3" id="KW-0378">Hydrolase</keyword>
<dbReference type="GO" id="GO:0005634">
    <property type="term" value="C:nucleus"/>
    <property type="evidence" value="ECO:0007669"/>
    <property type="project" value="UniProtKB-SubCell"/>
</dbReference>
<evidence type="ECO:0000256" key="2">
    <source>
        <dbReference type="ARBA" id="ARBA00013081"/>
    </source>
</evidence>
<dbReference type="PROSITE" id="PS50969">
    <property type="entry name" value="FCP1"/>
    <property type="match status" value="1"/>
</dbReference>
<dbReference type="PANTHER" id="PTHR23081">
    <property type="entry name" value="RNA POLYMERASE II CTD PHOSPHATASE"/>
    <property type="match status" value="1"/>
</dbReference>
<dbReference type="GO" id="GO:0008420">
    <property type="term" value="F:RNA polymerase II CTD heptapeptide repeat phosphatase activity"/>
    <property type="evidence" value="ECO:0007669"/>
    <property type="project" value="InterPro"/>
</dbReference>
<dbReference type="Gene3D" id="3.40.50.1000">
    <property type="entry name" value="HAD superfamily/HAD-like"/>
    <property type="match status" value="1"/>
</dbReference>
<proteinExistence type="predicted"/>
<keyword evidence="9" id="KW-1185">Reference proteome</keyword>
<evidence type="ECO:0000313" key="8">
    <source>
        <dbReference type="EMBL" id="ORX58108.1"/>
    </source>
</evidence>
<protein>
    <recommendedName>
        <fullName evidence="2">protein-serine/threonine phosphatase</fullName>
        <ecNumber evidence="2">3.1.3.16</ecNumber>
    </recommendedName>
</protein>
<keyword evidence="4" id="KW-0539">Nucleus</keyword>
<evidence type="ECO:0000256" key="3">
    <source>
        <dbReference type="ARBA" id="ARBA00022801"/>
    </source>
</evidence>
<dbReference type="InterPro" id="IPR036412">
    <property type="entry name" value="HAD-like_sf"/>
</dbReference>
<dbReference type="PANTHER" id="PTHR23081:SF0">
    <property type="entry name" value="RNA POLYMERASE II C-TERMINAL DOMAIN PHOSPHATASE-LIKE 1"/>
    <property type="match status" value="1"/>
</dbReference>
<dbReference type="Pfam" id="PF03031">
    <property type="entry name" value="NIF"/>
    <property type="match status" value="1"/>
</dbReference>
<comment type="caution">
    <text evidence="8">The sequence shown here is derived from an EMBL/GenBank/DDBJ whole genome shotgun (WGS) entry which is preliminary data.</text>
</comment>
<organism evidence="8 9">
    <name type="scientific">Hesseltinella vesiculosa</name>
    <dbReference type="NCBI Taxonomy" id="101127"/>
    <lineage>
        <taxon>Eukaryota</taxon>
        <taxon>Fungi</taxon>
        <taxon>Fungi incertae sedis</taxon>
        <taxon>Mucoromycota</taxon>
        <taxon>Mucoromycotina</taxon>
        <taxon>Mucoromycetes</taxon>
        <taxon>Mucorales</taxon>
        <taxon>Cunninghamellaceae</taxon>
        <taxon>Hesseltinella</taxon>
    </lineage>
</organism>
<dbReference type="OrthoDB" id="10249888at2759"/>
<evidence type="ECO:0000256" key="4">
    <source>
        <dbReference type="ARBA" id="ARBA00023242"/>
    </source>
</evidence>
<evidence type="ECO:0000313" key="9">
    <source>
        <dbReference type="Proteomes" id="UP000242146"/>
    </source>
</evidence>
<sequence>MDLKSMLIGDTPLKSSYKAPTSTLTPKEKEAMDEKAVTFQLSGTLQHLLKESLNNPNSSKPVSTLTTFQTSYDPNGTGLSLVDQPADAASASWPRLGPKIVETPNAWSPKLSLKQVTKEQPTLLGRRSTAQQLNQPTNDELVQLVTHDIAYRGDEPQLLLGDRYDILGAFPRGFFVMMAKRNIQHNFVFQYPDHPWFEDLYGLRKSAYILCCSEDGVQWQLHLKPSRDKLWLFGYLIKQDDMTRIVKDSMDEILLQRKLPLVLDLDDTLVRLVGEGNERFVPEMELGKYGNRVAVLKDGRRVVLTDRVHEFLDWAQNFYDISVCSLGDQNYVDNVVNVLDPQRTRIRGILYSARSEHDYIKRSPEPGRPPKDLLALFSFCTQKDKSLGSAYTLPLILDDEMRMWPSEQHDNIVVVKNQANADHWNVLLFPVIQETLQHIHGEFFRQLDSWYNKQHEAEVNGLPFYREPPSAVGIYKTYLRHMLRDLITTRCQ</sequence>
<dbReference type="AlphaFoldDB" id="A0A1X2GNX1"/>
<dbReference type="STRING" id="101127.A0A1X2GNX1"/>
<evidence type="ECO:0000256" key="1">
    <source>
        <dbReference type="ARBA" id="ARBA00004123"/>
    </source>
</evidence>
<evidence type="ECO:0000256" key="5">
    <source>
        <dbReference type="ARBA" id="ARBA00047761"/>
    </source>
</evidence>
<dbReference type="InterPro" id="IPR023214">
    <property type="entry name" value="HAD_sf"/>
</dbReference>
<gene>
    <name evidence="8" type="ORF">DM01DRAFT_1318835</name>
</gene>
<comment type="subcellular location">
    <subcellularLocation>
        <location evidence="1">Nucleus</location>
    </subcellularLocation>
</comment>
<dbReference type="Proteomes" id="UP000242146">
    <property type="component" value="Unassembled WGS sequence"/>
</dbReference>
<dbReference type="SMART" id="SM00577">
    <property type="entry name" value="CPDc"/>
    <property type="match status" value="1"/>
</dbReference>
<dbReference type="SUPFAM" id="SSF56784">
    <property type="entry name" value="HAD-like"/>
    <property type="match status" value="1"/>
</dbReference>
<comment type="catalytic activity">
    <reaction evidence="5">
        <text>O-phospho-L-seryl-[protein] + H2O = L-seryl-[protein] + phosphate</text>
        <dbReference type="Rhea" id="RHEA:20629"/>
        <dbReference type="Rhea" id="RHEA-COMP:9863"/>
        <dbReference type="Rhea" id="RHEA-COMP:11604"/>
        <dbReference type="ChEBI" id="CHEBI:15377"/>
        <dbReference type="ChEBI" id="CHEBI:29999"/>
        <dbReference type="ChEBI" id="CHEBI:43474"/>
        <dbReference type="ChEBI" id="CHEBI:83421"/>
        <dbReference type="EC" id="3.1.3.16"/>
    </reaction>
</comment>